<dbReference type="NCBIfam" id="NF003802">
    <property type="entry name" value="PRK05388.1"/>
    <property type="match status" value="1"/>
</dbReference>
<protein>
    <recommendedName>
        <fullName evidence="13">Arginine biosynthesis bifunctional protein ArgJ</fullName>
    </recommendedName>
    <domain>
        <recommendedName>
            <fullName evidence="13">Glutamate N-acetyltransferase</fullName>
            <ecNumber evidence="13">2.3.1.35</ecNumber>
        </recommendedName>
        <alternativeName>
            <fullName evidence="13">Ornithine acetyltransferase</fullName>
            <shortName evidence="13">OATase</shortName>
        </alternativeName>
        <alternativeName>
            <fullName evidence="13">Ornithine transacetylase</fullName>
        </alternativeName>
    </domain>
    <domain>
        <recommendedName>
            <fullName evidence="13">Amino-acid acetyltransferase</fullName>
            <ecNumber evidence="13">2.3.1.1</ecNumber>
        </recommendedName>
        <alternativeName>
            <fullName evidence="13">N-acetylglutamate synthase</fullName>
            <shortName evidence="13">AGSase</shortName>
        </alternativeName>
    </domain>
    <component>
        <recommendedName>
            <fullName evidence="13">Arginine biosynthesis bifunctional protein ArgJ alpha chain</fullName>
        </recommendedName>
    </component>
    <component>
        <recommendedName>
            <fullName evidence="13">Arginine biosynthesis bifunctional protein ArgJ beta chain</fullName>
        </recommendedName>
    </component>
</protein>
<dbReference type="Pfam" id="PF01960">
    <property type="entry name" value="ArgJ"/>
    <property type="match status" value="1"/>
</dbReference>
<feature type="binding site" evidence="13">
    <location>
        <position position="394"/>
    </location>
    <ligand>
        <name>substrate</name>
    </ligand>
</feature>
<name>A0A9D9E911_9SPIR</name>
<dbReference type="GO" id="GO:0004042">
    <property type="term" value="F:L-glutamate N-acetyltransferase activity"/>
    <property type="evidence" value="ECO:0007669"/>
    <property type="project" value="UniProtKB-UniRule"/>
</dbReference>
<evidence type="ECO:0000313" key="15">
    <source>
        <dbReference type="Proteomes" id="UP000823633"/>
    </source>
</evidence>
<dbReference type="SUPFAM" id="SSF56266">
    <property type="entry name" value="DmpA/ArgJ-like"/>
    <property type="match status" value="1"/>
</dbReference>
<feature type="chain" id="PRO_5039766574" description="Arginine biosynthesis bifunctional protein ArgJ beta chain" evidence="13">
    <location>
        <begin position="182"/>
        <end position="399"/>
    </location>
</feature>
<dbReference type="EC" id="2.3.1.1" evidence="13"/>
<keyword evidence="6 13" id="KW-0808">Transferase</keyword>
<dbReference type="InterPro" id="IPR042195">
    <property type="entry name" value="ArgJ_beta_C"/>
</dbReference>
<feature type="chain" id="PRO_5039766575" description="Arginine biosynthesis bifunctional protein ArgJ alpha chain" evidence="13">
    <location>
        <begin position="1"/>
        <end position="181"/>
    </location>
</feature>
<dbReference type="NCBIfam" id="TIGR00120">
    <property type="entry name" value="ArgJ"/>
    <property type="match status" value="1"/>
</dbReference>
<comment type="catalytic activity">
    <reaction evidence="11 13">
        <text>N(2)-acetyl-L-ornithine + L-glutamate = N-acetyl-L-glutamate + L-ornithine</text>
        <dbReference type="Rhea" id="RHEA:15349"/>
        <dbReference type="ChEBI" id="CHEBI:29985"/>
        <dbReference type="ChEBI" id="CHEBI:44337"/>
        <dbReference type="ChEBI" id="CHEBI:46911"/>
        <dbReference type="ChEBI" id="CHEBI:57805"/>
        <dbReference type="EC" id="2.3.1.35"/>
    </reaction>
</comment>
<evidence type="ECO:0000256" key="8">
    <source>
        <dbReference type="ARBA" id="ARBA00023268"/>
    </source>
</evidence>
<evidence type="ECO:0000256" key="12">
    <source>
        <dbReference type="ARBA" id="ARBA00054976"/>
    </source>
</evidence>
<comment type="function">
    <text evidence="12 13">Catalyzes two activities which are involved in the cyclic version of arginine biosynthesis: the synthesis of N-acetylglutamate from glutamate and acetyl-CoA as the acetyl donor, and of ornithine by transacetylation between N(2)-acetylornithine and glutamate.</text>
</comment>
<dbReference type="GO" id="GO:0006592">
    <property type="term" value="P:ornithine biosynthetic process"/>
    <property type="evidence" value="ECO:0007669"/>
    <property type="project" value="TreeGrafter"/>
</dbReference>
<dbReference type="Gene3D" id="3.30.2330.10">
    <property type="entry name" value="arginine biosynthesis bifunctional protein suprefamily"/>
    <property type="match status" value="1"/>
</dbReference>
<keyword evidence="9 13" id="KW-0012">Acyltransferase</keyword>
<feature type="binding site" evidence="13">
    <location>
        <position position="145"/>
    </location>
    <ligand>
        <name>substrate</name>
    </ligand>
</feature>
<reference evidence="14" key="2">
    <citation type="journal article" date="2021" name="PeerJ">
        <title>Extensive microbial diversity within the chicken gut microbiome revealed by metagenomics and culture.</title>
        <authorList>
            <person name="Gilroy R."/>
            <person name="Ravi A."/>
            <person name="Getino M."/>
            <person name="Pursley I."/>
            <person name="Horton D.L."/>
            <person name="Alikhan N.F."/>
            <person name="Baker D."/>
            <person name="Gharbi K."/>
            <person name="Hall N."/>
            <person name="Watson M."/>
            <person name="Adriaenssens E.M."/>
            <person name="Foster-Nyarko E."/>
            <person name="Jarju S."/>
            <person name="Secka A."/>
            <person name="Antonio M."/>
            <person name="Oren A."/>
            <person name="Chaudhuri R.R."/>
            <person name="La Ragione R."/>
            <person name="Hildebrand F."/>
            <person name="Pallen M.J."/>
        </authorList>
    </citation>
    <scope>NUCLEOTIDE SEQUENCE</scope>
    <source>
        <strain evidence="14">11167</strain>
    </source>
</reference>
<reference evidence="14" key="1">
    <citation type="submission" date="2020-10" db="EMBL/GenBank/DDBJ databases">
        <authorList>
            <person name="Gilroy R."/>
        </authorList>
    </citation>
    <scope>NUCLEOTIDE SEQUENCE</scope>
    <source>
        <strain evidence="14">11167</strain>
    </source>
</reference>
<dbReference type="HAMAP" id="MF_01106">
    <property type="entry name" value="ArgJ"/>
    <property type="match status" value="1"/>
</dbReference>
<dbReference type="FunFam" id="3.10.20.340:FF:000001">
    <property type="entry name" value="Arginine biosynthesis bifunctional protein ArgJ, chloroplastic"/>
    <property type="match status" value="1"/>
</dbReference>
<accession>A0A9D9E911</accession>
<feature type="site" description="Involved in the stabilization of negative charge on the oxyanion by the formation of the oxyanion hole" evidence="13">
    <location>
        <position position="109"/>
    </location>
</feature>
<dbReference type="GO" id="GO:0005737">
    <property type="term" value="C:cytoplasm"/>
    <property type="evidence" value="ECO:0007669"/>
    <property type="project" value="UniProtKB-SubCell"/>
</dbReference>
<organism evidence="14 15">
    <name type="scientific">Candidatus Aphodenecus pullistercoris</name>
    <dbReference type="NCBI Taxonomy" id="2840669"/>
    <lineage>
        <taxon>Bacteria</taxon>
        <taxon>Pseudomonadati</taxon>
        <taxon>Spirochaetota</taxon>
        <taxon>Spirochaetia</taxon>
        <taxon>Spirochaetales</taxon>
        <taxon>Candidatus Aphodenecus</taxon>
    </lineage>
</organism>
<evidence type="ECO:0000256" key="1">
    <source>
        <dbReference type="ARBA" id="ARBA00004496"/>
    </source>
</evidence>
<feature type="binding site" evidence="13">
    <location>
        <position position="268"/>
    </location>
    <ligand>
        <name>substrate</name>
    </ligand>
</feature>
<evidence type="ECO:0000256" key="10">
    <source>
        <dbReference type="ARBA" id="ARBA00048372"/>
    </source>
</evidence>
<sequence>MEGRFLNPVGYSYAGIHAGLKKRKKDMALIVSDRMATSAAAFTTNVVKAAPVIYDMGILKGGKAQAILVNSGNANACTGTRGLEDAGHSAALIAHELDIPEDAVFVSSTGVIGVPLDMERIEGGIKELATSLGDDPIPAAEAILTTDTKTKLASVEVEIDGKSVTISGMAKGSGMIHPNMATMLCFIITDATIGHEALQKLLGKGICDSFNMISVDGDTSTNDSVIVLANGASGCGEIEEGSTAYAAFAAAFDQVLGELARQIVKDGEGASRFIEMRVTGASSKADARTLARAVISSSLVKAAFFGADANWGRILCAMGYSGASFNPDLVDLDFISAKGKIRVLEGGVPLPFDEDEAKAILLEKEVAVLADCHQGDGEAVAWGCDLTYDYVKINGDYRS</sequence>
<evidence type="ECO:0000256" key="7">
    <source>
        <dbReference type="ARBA" id="ARBA00022813"/>
    </source>
</evidence>
<dbReference type="Gene3D" id="3.60.70.12">
    <property type="entry name" value="L-amino peptidase D-ALA esterase/amidase"/>
    <property type="match status" value="1"/>
</dbReference>
<comment type="subcellular location">
    <subcellularLocation>
        <location evidence="1 13">Cytoplasm</location>
    </subcellularLocation>
</comment>
<dbReference type="FunFam" id="3.60.70.12:FF:000001">
    <property type="entry name" value="Arginine biosynthesis bifunctional protein ArgJ, chloroplastic"/>
    <property type="match status" value="1"/>
</dbReference>
<dbReference type="CDD" id="cd02152">
    <property type="entry name" value="OAT"/>
    <property type="match status" value="1"/>
</dbReference>
<keyword evidence="5 13" id="KW-0028">Amino-acid biosynthesis</keyword>
<feature type="site" description="Involved in the stabilization of negative charge on the oxyanion by the formation of the oxyanion hole" evidence="13">
    <location>
        <position position="110"/>
    </location>
</feature>
<evidence type="ECO:0000256" key="13">
    <source>
        <dbReference type="HAMAP-Rule" id="MF_01106"/>
    </source>
</evidence>
<evidence type="ECO:0000256" key="4">
    <source>
        <dbReference type="ARBA" id="ARBA00022571"/>
    </source>
</evidence>
<dbReference type="EMBL" id="JADIMU010000006">
    <property type="protein sequence ID" value="MBO8442298.1"/>
    <property type="molecule type" value="Genomic_DNA"/>
</dbReference>
<keyword evidence="8 13" id="KW-0511">Multifunctional enzyme</keyword>
<dbReference type="PANTHER" id="PTHR23100">
    <property type="entry name" value="ARGININE BIOSYNTHESIS BIFUNCTIONAL PROTEIN ARGJ"/>
    <property type="match status" value="1"/>
</dbReference>
<feature type="binding site" evidence="13">
    <location>
        <position position="399"/>
    </location>
    <ligand>
        <name>substrate</name>
    </ligand>
</feature>
<comment type="catalytic activity">
    <reaction evidence="10 13">
        <text>L-glutamate + acetyl-CoA = N-acetyl-L-glutamate + CoA + H(+)</text>
        <dbReference type="Rhea" id="RHEA:24292"/>
        <dbReference type="ChEBI" id="CHEBI:15378"/>
        <dbReference type="ChEBI" id="CHEBI:29985"/>
        <dbReference type="ChEBI" id="CHEBI:44337"/>
        <dbReference type="ChEBI" id="CHEBI:57287"/>
        <dbReference type="ChEBI" id="CHEBI:57288"/>
        <dbReference type="EC" id="2.3.1.1"/>
    </reaction>
</comment>
<dbReference type="EC" id="2.3.1.35" evidence="13"/>
<keyword evidence="7 13" id="KW-0068">Autocatalytic cleavage</keyword>
<proteinExistence type="inferred from homology"/>
<evidence type="ECO:0000256" key="6">
    <source>
        <dbReference type="ARBA" id="ARBA00022679"/>
    </source>
</evidence>
<dbReference type="PANTHER" id="PTHR23100:SF0">
    <property type="entry name" value="ARGININE BIOSYNTHESIS BIFUNCTIONAL PROTEIN ARGJ, MITOCHONDRIAL"/>
    <property type="match status" value="1"/>
</dbReference>
<keyword evidence="13" id="KW-0963">Cytoplasm</keyword>
<comment type="pathway">
    <text evidence="13">Amino-acid biosynthesis; L-arginine biosynthesis; L-ornithine and N-acetyl-L-glutamate from L-glutamate and N(2)-acetyl-L-ornithine (cyclic): step 1/1.</text>
</comment>
<dbReference type="Gene3D" id="3.10.20.340">
    <property type="entry name" value="ArgJ beta chain, C-terminal domain"/>
    <property type="match status" value="1"/>
</dbReference>
<dbReference type="InterPro" id="IPR016117">
    <property type="entry name" value="ArgJ-like_dom_sf"/>
</dbReference>
<dbReference type="AlphaFoldDB" id="A0A9D9E911"/>
<feature type="binding site" evidence="13">
    <location>
        <position position="171"/>
    </location>
    <ligand>
        <name>substrate</name>
    </ligand>
</feature>
<feature type="active site" description="Nucleophile" evidence="13">
    <location>
        <position position="182"/>
    </location>
</feature>
<evidence type="ECO:0000256" key="9">
    <source>
        <dbReference type="ARBA" id="ARBA00023315"/>
    </source>
</evidence>
<comment type="pathway">
    <text evidence="13">Amino-acid biosynthesis; L-arginine biosynthesis; N(2)-acetyl-L-ornithine from L-glutamate: step 1/4.</text>
</comment>
<evidence type="ECO:0000256" key="3">
    <source>
        <dbReference type="ARBA" id="ARBA00011475"/>
    </source>
</evidence>
<evidence type="ECO:0000256" key="2">
    <source>
        <dbReference type="ARBA" id="ARBA00006774"/>
    </source>
</evidence>
<comment type="similarity">
    <text evidence="2 13">Belongs to the ArgJ family.</text>
</comment>
<gene>
    <name evidence="13 14" type="primary">argJ</name>
    <name evidence="14" type="ORF">IAC42_00850</name>
</gene>
<feature type="site" description="Cleavage; by autolysis" evidence="13">
    <location>
        <begin position="181"/>
        <end position="182"/>
    </location>
</feature>
<dbReference type="InterPro" id="IPR002813">
    <property type="entry name" value="Arg_biosynth_ArgJ"/>
</dbReference>
<comment type="subunit">
    <text evidence="3 13">Heterotetramer of two alpha and two beta chains.</text>
</comment>
<dbReference type="GO" id="GO:0004358">
    <property type="term" value="F:L-glutamate N-acetyltransferase activity, acting on acetyl-L-ornithine as donor"/>
    <property type="evidence" value="ECO:0007669"/>
    <property type="project" value="UniProtKB-UniRule"/>
</dbReference>
<evidence type="ECO:0000256" key="11">
    <source>
        <dbReference type="ARBA" id="ARBA00049439"/>
    </source>
</evidence>
<dbReference type="FunFam" id="3.30.2330.10:FF:000001">
    <property type="entry name" value="Arginine biosynthesis bifunctional protein ArgJ, mitochondrial"/>
    <property type="match status" value="1"/>
</dbReference>
<evidence type="ECO:0000313" key="14">
    <source>
        <dbReference type="EMBL" id="MBO8442298.1"/>
    </source>
</evidence>
<dbReference type="Proteomes" id="UP000823633">
    <property type="component" value="Unassembled WGS sequence"/>
</dbReference>
<keyword evidence="4 13" id="KW-0055">Arginine biosynthesis</keyword>
<dbReference type="GO" id="GO:0006526">
    <property type="term" value="P:L-arginine biosynthetic process"/>
    <property type="evidence" value="ECO:0007669"/>
    <property type="project" value="UniProtKB-UniRule"/>
</dbReference>
<evidence type="ECO:0000256" key="5">
    <source>
        <dbReference type="ARBA" id="ARBA00022605"/>
    </source>
</evidence>
<comment type="caution">
    <text evidence="14">The sequence shown here is derived from an EMBL/GenBank/DDBJ whole genome shotgun (WGS) entry which is preliminary data.</text>
</comment>
<feature type="binding site" evidence="13">
    <location>
        <position position="182"/>
    </location>
    <ligand>
        <name>substrate</name>
    </ligand>
</feature>